<dbReference type="Proteomes" id="UP001165060">
    <property type="component" value="Unassembled WGS sequence"/>
</dbReference>
<dbReference type="CDD" id="cd00821">
    <property type="entry name" value="PH"/>
    <property type="match status" value="1"/>
</dbReference>
<dbReference type="SUPFAM" id="SSF50729">
    <property type="entry name" value="PH domain-like"/>
    <property type="match status" value="1"/>
</dbReference>
<dbReference type="InterPro" id="IPR001849">
    <property type="entry name" value="PH_domain"/>
</dbReference>
<dbReference type="SUPFAM" id="SSF53756">
    <property type="entry name" value="UDP-Glycosyltransferase/glycogen phosphorylase"/>
    <property type="match status" value="1"/>
</dbReference>
<name>A0ABQ6MCJ1_9STRA</name>
<keyword evidence="5" id="KW-1185">Reference proteome</keyword>
<dbReference type="Gene3D" id="3.40.50.2000">
    <property type="entry name" value="Glycogen Phosphorylase B"/>
    <property type="match status" value="2"/>
</dbReference>
<dbReference type="InterPro" id="IPR011993">
    <property type="entry name" value="PH-like_dom_sf"/>
</dbReference>
<dbReference type="InterPro" id="IPR004276">
    <property type="entry name" value="GlycoTrans_28_N"/>
</dbReference>
<organism evidence="4 5">
    <name type="scientific">Tetraparma gracilis</name>
    <dbReference type="NCBI Taxonomy" id="2962635"/>
    <lineage>
        <taxon>Eukaryota</taxon>
        <taxon>Sar</taxon>
        <taxon>Stramenopiles</taxon>
        <taxon>Ochrophyta</taxon>
        <taxon>Bolidophyceae</taxon>
        <taxon>Parmales</taxon>
        <taxon>Triparmaceae</taxon>
        <taxon>Tetraparma</taxon>
    </lineage>
</organism>
<feature type="domain" description="PH" evidence="3">
    <location>
        <begin position="1"/>
        <end position="132"/>
    </location>
</feature>
<dbReference type="InterPro" id="IPR010610">
    <property type="entry name" value="EryCIII-like_C"/>
</dbReference>
<dbReference type="InterPro" id="IPR050426">
    <property type="entry name" value="Glycosyltransferase_28"/>
</dbReference>
<evidence type="ECO:0000256" key="1">
    <source>
        <dbReference type="ARBA" id="ARBA00022679"/>
    </source>
</evidence>
<dbReference type="InterPro" id="IPR002213">
    <property type="entry name" value="UDP_glucos_trans"/>
</dbReference>
<accession>A0ABQ6MCJ1</accession>
<proteinExistence type="predicted"/>
<evidence type="ECO:0000313" key="4">
    <source>
        <dbReference type="EMBL" id="GMI23578.1"/>
    </source>
</evidence>
<reference evidence="4 5" key="1">
    <citation type="journal article" date="2023" name="Commun. Biol.">
        <title>Genome analysis of Parmales, the sister group of diatoms, reveals the evolutionary specialization of diatoms from phago-mixotrophs to photoautotrophs.</title>
        <authorList>
            <person name="Ban H."/>
            <person name="Sato S."/>
            <person name="Yoshikawa S."/>
            <person name="Yamada K."/>
            <person name="Nakamura Y."/>
            <person name="Ichinomiya M."/>
            <person name="Sato N."/>
            <person name="Blanc-Mathieu R."/>
            <person name="Endo H."/>
            <person name="Kuwata A."/>
            <person name="Ogata H."/>
        </authorList>
    </citation>
    <scope>NUCLEOTIDE SEQUENCE [LARGE SCALE GENOMIC DNA]</scope>
</reference>
<feature type="compositionally biased region" description="Acidic residues" evidence="2">
    <location>
        <begin position="184"/>
        <end position="197"/>
    </location>
</feature>
<dbReference type="EMBL" id="BRYB01002663">
    <property type="protein sequence ID" value="GMI23578.1"/>
    <property type="molecule type" value="Genomic_DNA"/>
</dbReference>
<evidence type="ECO:0000259" key="3">
    <source>
        <dbReference type="PROSITE" id="PS50003"/>
    </source>
</evidence>
<comment type="caution">
    <text evidence="4">The sequence shown here is derived from an EMBL/GenBank/DDBJ whole genome shotgun (WGS) entry which is preliminary data.</text>
</comment>
<dbReference type="CDD" id="cd03784">
    <property type="entry name" value="GT1_Gtf-like"/>
    <property type="match status" value="1"/>
</dbReference>
<feature type="region of interest" description="Disordered" evidence="2">
    <location>
        <begin position="934"/>
        <end position="962"/>
    </location>
</feature>
<protein>
    <recommendedName>
        <fullName evidence="3">PH domain-containing protein</fullName>
    </recommendedName>
</protein>
<dbReference type="Pfam" id="PF00169">
    <property type="entry name" value="PH"/>
    <property type="match status" value="1"/>
</dbReference>
<dbReference type="Pfam" id="PF03033">
    <property type="entry name" value="Glyco_transf_28"/>
    <property type="match status" value="1"/>
</dbReference>
<dbReference type="Pfam" id="PF06722">
    <property type="entry name" value="EryCIII-like_C"/>
    <property type="match status" value="1"/>
</dbReference>
<feature type="region of interest" description="Disordered" evidence="2">
    <location>
        <begin position="165"/>
        <end position="232"/>
    </location>
</feature>
<dbReference type="PANTHER" id="PTHR48050">
    <property type="entry name" value="STEROL 3-BETA-GLUCOSYLTRANSFERASE"/>
    <property type="match status" value="1"/>
</dbReference>
<sequence length="996" mass="108639">MRFSSELAGRHFDTWKKRWFVLHEDGLLVYFREVDSVDPEDPWSLVNEEGDSTAEETVNRLSSALATSLTPKSLELRGEMRLTEKTVCQGHFYSKTKHELSIKFENKDEMLMRCETSEAFDAWLLKTNDTISKLLLARSEASPRKGLSELAFYVRRRLSLEHSIRDPIPTEEELLQTSGAATAAEEEEEEEEEEGGGGEEGGYVDVNGSTDVPPPSAFSSGGSPPTPNVNRSPIPIPHLKIVILVVGTRGDVAPFIAMGKMLQSHGHTVRIATHTMYRGDVAKSGLLFYPLGGDPVKLSGFMVKTHGKLMPNLLDMDEIKDHAGDIPEKLTMLKEICDSTWPAATAPDPEDPDATPFLAEAIISNPVSYGHTHVAEALGIPLHMFFPQPWTPTKAFPHVFASMPQSKGWSMDNFLSYYFVDEFLWLGTSGFINEFREEILELPMLRRGELGGHRLNTLRVPFCYMFSPSLVPKPKDWPVYTDVVGNFFAATKTSTFEDADLAKYLAEDLSNPPIFVGFGSMVIAEPEKLASCIAEAAKRTNTRVLIQSSWSKLAVSAEGEGGGKRLVYCLGNCPHDWLFPQMAAVVHHGGAGTVAAGLRAGKPTLVCPFFGDQFFWGEVTHRAGVGPPPIPAPEITVDNLAFSFEQLKSAAMNKKAQEMSESFEKEDGVKSGIDAFVRNLPVEDMVCDVSLFLPDAHGPQPKTLFACRWCAECKMKMSLEVDAIVHSKASGRSDHIRTKYAPVDWGTSDGPSNAIDGFVQGVAGFGQEMVAAVTGVIVEPIKGSRKDGLRGGLLGVVTGLQNLVLRPLKGGIILVDKTSAGVGARLKNEGGGGGRRYLIYDKVFQISKKLGAALKGVGEGGDAGDVEKSITDKEKEETRELLAGMDDSKKADILYAFEIASECRDVFENSERIRLGGAAGSEVSTEMLRTLSSAITDSRRGSSRPRSSSADRGKGGGRGSNAGAEDAKIVMMFEEYFGVKGGRLDFSQFVSQFLFR</sequence>
<dbReference type="Gene3D" id="2.30.29.30">
    <property type="entry name" value="Pleckstrin-homology domain (PH domain)/Phosphotyrosine-binding domain (PTB)"/>
    <property type="match status" value="1"/>
</dbReference>
<keyword evidence="1" id="KW-0808">Transferase</keyword>
<evidence type="ECO:0000313" key="5">
    <source>
        <dbReference type="Proteomes" id="UP001165060"/>
    </source>
</evidence>
<dbReference type="PANTHER" id="PTHR48050:SF13">
    <property type="entry name" value="STEROL 3-BETA-GLUCOSYLTRANSFERASE UGT80A2"/>
    <property type="match status" value="1"/>
</dbReference>
<dbReference type="PROSITE" id="PS50003">
    <property type="entry name" value="PH_DOMAIN"/>
    <property type="match status" value="1"/>
</dbReference>
<dbReference type="SMART" id="SM00233">
    <property type="entry name" value="PH"/>
    <property type="match status" value="1"/>
</dbReference>
<gene>
    <name evidence="4" type="ORF">TeGR_g1877</name>
</gene>
<evidence type="ECO:0000256" key="2">
    <source>
        <dbReference type="SAM" id="MobiDB-lite"/>
    </source>
</evidence>